<dbReference type="OrthoDB" id="4348522at2759"/>
<name>A0A0P1AKR5_PLAHL</name>
<dbReference type="SUPFAM" id="SSF57850">
    <property type="entry name" value="RING/U-box"/>
    <property type="match status" value="1"/>
</dbReference>
<evidence type="ECO:0000256" key="4">
    <source>
        <dbReference type="PROSITE-ProRule" id="PRU00175"/>
    </source>
</evidence>
<dbReference type="GO" id="GO:0008270">
    <property type="term" value="F:zinc ion binding"/>
    <property type="evidence" value="ECO:0007669"/>
    <property type="project" value="UniProtKB-KW"/>
</dbReference>
<dbReference type="OMA" id="EHACSIC"/>
<dbReference type="PROSITE" id="PS50089">
    <property type="entry name" value="ZF_RING_2"/>
    <property type="match status" value="1"/>
</dbReference>
<reference evidence="7" key="1">
    <citation type="submission" date="2014-09" db="EMBL/GenBank/DDBJ databases">
        <authorList>
            <person name="Sharma Rahul"/>
            <person name="Thines Marco"/>
        </authorList>
    </citation>
    <scope>NUCLEOTIDE SEQUENCE [LARGE SCALE GENOMIC DNA]</scope>
</reference>
<dbReference type="GO" id="GO:0005737">
    <property type="term" value="C:cytoplasm"/>
    <property type="evidence" value="ECO:0007669"/>
    <property type="project" value="TreeGrafter"/>
</dbReference>
<accession>A0A0P1AKR5</accession>
<dbReference type="GeneID" id="36406924"/>
<proteinExistence type="predicted"/>
<keyword evidence="7" id="KW-1185">Reference proteome</keyword>
<dbReference type="Proteomes" id="UP000054928">
    <property type="component" value="Unassembled WGS sequence"/>
</dbReference>
<dbReference type="PANTHER" id="PTHR15710">
    <property type="entry name" value="E3 UBIQUITIN-PROTEIN LIGASE PRAJA"/>
    <property type="match status" value="1"/>
</dbReference>
<dbReference type="RefSeq" id="XP_024577898.1">
    <property type="nucleotide sequence ID" value="XM_024727308.1"/>
</dbReference>
<evidence type="ECO:0000313" key="7">
    <source>
        <dbReference type="Proteomes" id="UP000054928"/>
    </source>
</evidence>
<evidence type="ECO:0000313" key="6">
    <source>
        <dbReference type="EMBL" id="CEG41529.1"/>
    </source>
</evidence>
<evidence type="ECO:0000256" key="2">
    <source>
        <dbReference type="ARBA" id="ARBA00022771"/>
    </source>
</evidence>
<feature type="domain" description="RING-type" evidence="5">
    <location>
        <begin position="295"/>
        <end position="330"/>
    </location>
</feature>
<dbReference type="GO" id="GO:0061630">
    <property type="term" value="F:ubiquitin protein ligase activity"/>
    <property type="evidence" value="ECO:0007669"/>
    <property type="project" value="TreeGrafter"/>
</dbReference>
<keyword evidence="1" id="KW-0479">Metal-binding</keyword>
<sequence>MTKQILEWERETKRIKLIHTTPSNTHCAPVQRRLQKIINEFQPASYRLQVQACWLCVGMSVVYRVSIILTIINPFTFGTTSGLSTAASNGGRMHRSSRVISMSHSKFCQFYAQVSTVLRCPAVVERLSARKSIRGQGAIIDWQPFAEFLQKLTEVFQRYKYFQYLAFTAQADAKTIKRSKVQLEAFLSDCWYTLVDILPLLVVEPYLLASLGSETISIYLLMRDFLSLPETILDANFTYANAVLILDDVSLSPSYYDHSCSICLEPLILTEVIELSPNDKSCSNSCVNQACSNSCQSENTSSVKLPCAHIYHEDCIMSWMQHNPSCPECRAVVVKGI</sequence>
<dbReference type="GO" id="GO:0016567">
    <property type="term" value="P:protein ubiquitination"/>
    <property type="evidence" value="ECO:0007669"/>
    <property type="project" value="TreeGrafter"/>
</dbReference>
<dbReference type="PANTHER" id="PTHR15710:SF217">
    <property type="entry name" value="E3 UBIQUITIN-PROTEIN LIGASE RDUF2"/>
    <property type="match status" value="1"/>
</dbReference>
<keyword evidence="2 4" id="KW-0863">Zinc-finger</keyword>
<dbReference type="InterPro" id="IPR001841">
    <property type="entry name" value="Znf_RING"/>
</dbReference>
<dbReference type="EMBL" id="CCYD01000553">
    <property type="protein sequence ID" value="CEG41529.1"/>
    <property type="molecule type" value="Genomic_DNA"/>
</dbReference>
<organism evidence="6 7">
    <name type="scientific">Plasmopara halstedii</name>
    <name type="common">Downy mildew of sunflower</name>
    <dbReference type="NCBI Taxonomy" id="4781"/>
    <lineage>
        <taxon>Eukaryota</taxon>
        <taxon>Sar</taxon>
        <taxon>Stramenopiles</taxon>
        <taxon>Oomycota</taxon>
        <taxon>Peronosporomycetes</taxon>
        <taxon>Peronosporales</taxon>
        <taxon>Peronosporaceae</taxon>
        <taxon>Plasmopara</taxon>
    </lineage>
</organism>
<keyword evidence="3" id="KW-0862">Zinc</keyword>
<dbReference type="STRING" id="4781.A0A0P1AKR5"/>
<protein>
    <submittedName>
        <fullName evidence="6">Kazal-like serine protease inhibitor domain and phox-like domain-containing protein</fullName>
    </submittedName>
</protein>
<evidence type="ECO:0000256" key="3">
    <source>
        <dbReference type="ARBA" id="ARBA00022833"/>
    </source>
</evidence>
<dbReference type="Pfam" id="PF13639">
    <property type="entry name" value="zf-RING_2"/>
    <property type="match status" value="1"/>
</dbReference>
<dbReference type="Gene3D" id="3.30.40.10">
    <property type="entry name" value="Zinc/RING finger domain, C3HC4 (zinc finger)"/>
    <property type="match status" value="1"/>
</dbReference>
<evidence type="ECO:0000259" key="5">
    <source>
        <dbReference type="PROSITE" id="PS50089"/>
    </source>
</evidence>
<dbReference type="InterPro" id="IPR013083">
    <property type="entry name" value="Znf_RING/FYVE/PHD"/>
</dbReference>
<dbReference type="AlphaFoldDB" id="A0A0P1AKR5"/>
<evidence type="ECO:0000256" key="1">
    <source>
        <dbReference type="ARBA" id="ARBA00022723"/>
    </source>
</evidence>